<name>A0A090F097_MESPL</name>
<sequence>MRQRCVIGTEHISSIKVLGPQTCGSGHDRLPIDRTLYWLRHRHSSMGAPVGIEQPLQISTTPPQMQQGPVPAPLAFWWRPASGSVVEACVLSDRF</sequence>
<dbReference type="AlphaFoldDB" id="A0A090F097"/>
<dbReference type="EMBL" id="CCNB01000012">
    <property type="protein sequence ID" value="CDX35068.1"/>
    <property type="molecule type" value="Genomic_DNA"/>
</dbReference>
<proteinExistence type="predicted"/>
<protein>
    <submittedName>
        <fullName evidence="1">Uncharacterized protein</fullName>
    </submittedName>
</protein>
<dbReference type="Proteomes" id="UP000046373">
    <property type="component" value="Unassembled WGS sequence"/>
</dbReference>
<reference evidence="1 2" key="1">
    <citation type="submission" date="2014-08" db="EMBL/GenBank/DDBJ databases">
        <authorList>
            <person name="Moulin Lionel"/>
        </authorList>
    </citation>
    <scope>NUCLEOTIDE SEQUENCE [LARGE SCALE GENOMIC DNA]</scope>
</reference>
<evidence type="ECO:0000313" key="2">
    <source>
        <dbReference type="Proteomes" id="UP000046373"/>
    </source>
</evidence>
<evidence type="ECO:0000313" key="1">
    <source>
        <dbReference type="EMBL" id="CDX35068.1"/>
    </source>
</evidence>
<accession>A0A090F097</accession>
<gene>
    <name evidence="1" type="ORF">MPLDJ20_20049</name>
</gene>
<organism evidence="1 2">
    <name type="scientific">Mesorhizobium plurifarium</name>
    <dbReference type="NCBI Taxonomy" id="69974"/>
    <lineage>
        <taxon>Bacteria</taxon>
        <taxon>Pseudomonadati</taxon>
        <taxon>Pseudomonadota</taxon>
        <taxon>Alphaproteobacteria</taxon>
        <taxon>Hyphomicrobiales</taxon>
        <taxon>Phyllobacteriaceae</taxon>
        <taxon>Mesorhizobium</taxon>
    </lineage>
</organism>